<proteinExistence type="inferred from homology"/>
<keyword evidence="3 5" id="KW-0418">Kinase</keyword>
<evidence type="ECO:0000256" key="2">
    <source>
        <dbReference type="ARBA" id="ARBA00022679"/>
    </source>
</evidence>
<gene>
    <name evidence="5" type="ORF">BST86_12900</name>
</gene>
<reference evidence="5 6" key="1">
    <citation type="submission" date="2016-11" db="EMBL/GenBank/DDBJ databases">
        <title>Trade-off between light-utilization and light-protection in marine flavobacteria.</title>
        <authorList>
            <person name="Kumagai Y."/>
        </authorList>
    </citation>
    <scope>NUCLEOTIDE SEQUENCE [LARGE SCALE GENOMIC DNA]</scope>
    <source>
        <strain evidence="5 6">JCM 17109</strain>
    </source>
</reference>
<comment type="similarity">
    <text evidence="1">Belongs to the carbohydrate kinase PfkB family.</text>
</comment>
<protein>
    <submittedName>
        <fullName evidence="5">Carbohydrate kinase</fullName>
    </submittedName>
</protein>
<feature type="domain" description="Carbohydrate kinase PfkB" evidence="4">
    <location>
        <begin position="6"/>
        <end position="297"/>
    </location>
</feature>
<sequence length="307" mass="33359">MKDNNKQVICIGEILIDFIGLHRSPDIAHTAEFKRFLGGSPANVAMNLTKLGFTATLVATIGDDGLGDFLLQEMQSLGMNQDHVRKVTDVPTSTILVSKTSETPDFIAYREADCEIINSQLPDDVIKSAAVFHTTCFALSRNPARDTILEKVKVAATAGCLISIDLNYSARIWPDKDQAIKTIKEYCSYGAMIKISMDDMQRLYGNAMTSSELFETLHGYGANLICLTRGSDGVIVSRKDHALLEMPAIPITSVEDATGAGDAFWSGFLCAMLENRSLEQCVEFALKVASIKLTTIGGLPANLSLQP</sequence>
<dbReference type="OrthoDB" id="9813569at2"/>
<dbReference type="Pfam" id="PF00294">
    <property type="entry name" value="PfkB"/>
    <property type="match status" value="1"/>
</dbReference>
<evidence type="ECO:0000256" key="3">
    <source>
        <dbReference type="ARBA" id="ARBA00022777"/>
    </source>
</evidence>
<evidence type="ECO:0000313" key="5">
    <source>
        <dbReference type="EMBL" id="PRP67924.1"/>
    </source>
</evidence>
<evidence type="ECO:0000259" key="4">
    <source>
        <dbReference type="Pfam" id="PF00294"/>
    </source>
</evidence>
<evidence type="ECO:0000313" key="6">
    <source>
        <dbReference type="Proteomes" id="UP000239532"/>
    </source>
</evidence>
<dbReference type="InterPro" id="IPR002173">
    <property type="entry name" value="Carboh/pur_kinase_PfkB_CS"/>
</dbReference>
<dbReference type="InterPro" id="IPR050306">
    <property type="entry name" value="PfkB_Carbo_kinase"/>
</dbReference>
<organism evidence="5 6">
    <name type="scientific">Nonlabens agnitus</name>
    <dbReference type="NCBI Taxonomy" id="870484"/>
    <lineage>
        <taxon>Bacteria</taxon>
        <taxon>Pseudomonadati</taxon>
        <taxon>Bacteroidota</taxon>
        <taxon>Flavobacteriia</taxon>
        <taxon>Flavobacteriales</taxon>
        <taxon>Flavobacteriaceae</taxon>
        <taxon>Nonlabens</taxon>
    </lineage>
</organism>
<dbReference type="PROSITE" id="PS00583">
    <property type="entry name" value="PFKB_KINASES_1"/>
    <property type="match status" value="1"/>
</dbReference>
<dbReference type="Gene3D" id="3.40.1190.30">
    <property type="match status" value="1"/>
</dbReference>
<dbReference type="InterPro" id="IPR011611">
    <property type="entry name" value="PfkB_dom"/>
</dbReference>
<evidence type="ECO:0000256" key="1">
    <source>
        <dbReference type="ARBA" id="ARBA00010688"/>
    </source>
</evidence>
<dbReference type="EMBL" id="MQUC01000003">
    <property type="protein sequence ID" value="PRP67924.1"/>
    <property type="molecule type" value="Genomic_DNA"/>
</dbReference>
<dbReference type="InterPro" id="IPR029056">
    <property type="entry name" value="Ribokinase-like"/>
</dbReference>
<dbReference type="SUPFAM" id="SSF53613">
    <property type="entry name" value="Ribokinase-like"/>
    <property type="match status" value="1"/>
</dbReference>
<name>A0A2S9WWU3_9FLAO</name>
<dbReference type="RefSeq" id="WP_105983614.1">
    <property type="nucleotide sequence ID" value="NZ_MQUC01000003.1"/>
</dbReference>
<dbReference type="Proteomes" id="UP000239532">
    <property type="component" value="Unassembled WGS sequence"/>
</dbReference>
<dbReference type="PANTHER" id="PTHR43085">
    <property type="entry name" value="HEXOKINASE FAMILY MEMBER"/>
    <property type="match status" value="1"/>
</dbReference>
<dbReference type="Gene3D" id="6.10.140.490">
    <property type="match status" value="1"/>
</dbReference>
<keyword evidence="2" id="KW-0808">Transferase</keyword>
<dbReference type="AlphaFoldDB" id="A0A2S9WWU3"/>
<dbReference type="PANTHER" id="PTHR43085:SF57">
    <property type="entry name" value="CARBOHYDRATE KINASE PFKB DOMAIN-CONTAINING PROTEIN"/>
    <property type="match status" value="1"/>
</dbReference>
<dbReference type="GO" id="GO:0016301">
    <property type="term" value="F:kinase activity"/>
    <property type="evidence" value="ECO:0007669"/>
    <property type="project" value="UniProtKB-KW"/>
</dbReference>
<comment type="caution">
    <text evidence="5">The sequence shown here is derived from an EMBL/GenBank/DDBJ whole genome shotgun (WGS) entry which is preliminary data.</text>
</comment>
<keyword evidence="6" id="KW-1185">Reference proteome</keyword>
<dbReference type="Gene3D" id="3.40.1620.20">
    <property type="match status" value="1"/>
</dbReference>
<dbReference type="CDD" id="cd01167">
    <property type="entry name" value="bac_FRK"/>
    <property type="match status" value="1"/>
</dbReference>
<accession>A0A2S9WWU3</accession>